<evidence type="ECO:0000313" key="3">
    <source>
        <dbReference type="Proteomes" id="UP000237797"/>
    </source>
</evidence>
<keyword evidence="1" id="KW-0472">Membrane</keyword>
<keyword evidence="1" id="KW-1133">Transmembrane helix</keyword>
<evidence type="ECO:0000256" key="1">
    <source>
        <dbReference type="SAM" id="Phobius"/>
    </source>
</evidence>
<keyword evidence="1" id="KW-0812">Transmembrane</keyword>
<sequence length="93" mass="11136">MFLVKIILWGLIAVIFYVLLDKIFIKGEYESDWKTEHGEYKVRIERVRTFRAPFCKPKSRIPQGTKCSPNESRMPSWSGALMVERERKSRRNW</sequence>
<accession>A0A2T0LFX2</accession>
<reference evidence="2 3" key="1">
    <citation type="submission" date="2018-03" db="EMBL/GenBank/DDBJ databases">
        <title>Genomic Encyclopedia of Archaeal and Bacterial Type Strains, Phase II (KMG-II): from individual species to whole genera.</title>
        <authorList>
            <person name="Goeker M."/>
        </authorList>
    </citation>
    <scope>NUCLEOTIDE SEQUENCE [LARGE SCALE GENOMIC DNA]</scope>
    <source>
        <strain evidence="2 3">DSM 44946</strain>
    </source>
</reference>
<gene>
    <name evidence="2" type="ORF">CLV97_10837</name>
</gene>
<organism evidence="2 3">
    <name type="scientific">Planifilum fimeticola</name>
    <dbReference type="NCBI Taxonomy" id="201975"/>
    <lineage>
        <taxon>Bacteria</taxon>
        <taxon>Bacillati</taxon>
        <taxon>Bacillota</taxon>
        <taxon>Bacilli</taxon>
        <taxon>Bacillales</taxon>
        <taxon>Thermoactinomycetaceae</taxon>
        <taxon>Planifilum</taxon>
    </lineage>
</organism>
<name>A0A2T0LFX2_9BACL</name>
<feature type="transmembrane region" description="Helical" evidence="1">
    <location>
        <begin position="6"/>
        <end position="25"/>
    </location>
</feature>
<evidence type="ECO:0000313" key="2">
    <source>
        <dbReference type="EMBL" id="PRX41108.1"/>
    </source>
</evidence>
<comment type="caution">
    <text evidence="2">The sequence shown here is derived from an EMBL/GenBank/DDBJ whole genome shotgun (WGS) entry which is preliminary data.</text>
</comment>
<dbReference type="AlphaFoldDB" id="A0A2T0LFX2"/>
<protein>
    <submittedName>
        <fullName evidence="2">Uncharacterized protein</fullName>
    </submittedName>
</protein>
<proteinExistence type="predicted"/>
<keyword evidence="3" id="KW-1185">Reference proteome</keyword>
<dbReference type="EMBL" id="PVNE01000008">
    <property type="protein sequence ID" value="PRX41108.1"/>
    <property type="molecule type" value="Genomic_DNA"/>
</dbReference>
<dbReference type="Proteomes" id="UP000237797">
    <property type="component" value="Unassembled WGS sequence"/>
</dbReference>